<dbReference type="SUPFAM" id="SSF51197">
    <property type="entry name" value="Clavaminate synthase-like"/>
    <property type="match status" value="1"/>
</dbReference>
<evidence type="ECO:0000313" key="4">
    <source>
        <dbReference type="Proteomes" id="UP000654075"/>
    </source>
</evidence>
<dbReference type="Proteomes" id="UP000654075">
    <property type="component" value="Unassembled WGS sequence"/>
</dbReference>
<dbReference type="PROSITE" id="PS51471">
    <property type="entry name" value="FE2OG_OXY"/>
    <property type="match status" value="1"/>
</dbReference>
<protein>
    <recommendedName>
        <fullName evidence="1">Fe2OG dioxygenase domain-containing protein</fullName>
    </recommendedName>
</protein>
<comment type="caution">
    <text evidence="2">The sequence shown here is derived from an EMBL/GenBank/DDBJ whole genome shotgun (WGS) entry which is preliminary data.</text>
</comment>
<sequence>MALPGMEWLRPSTSEASLSERPLQLLRDFSCPSDDKWKPVLWDEDRRSFAFHRPGALTPEATQYFFRRLQAAVPWKPLENKKKTRVSRHTAWYTRDPSCRCEYTYGMKTRVSALVEGGGWWEKQQAFREAMEELLQHVFSRIFPQLDHSGWPDCANLNWYEDGSQGVGWHADDELLFQGSVSDCPIVSLSLGGTREFWLAPKAEGANPDVRQGVVELDLQNGDLMTMEGLTQNTAFTLCRWPVPVTRRISR</sequence>
<gene>
    <name evidence="2" type="ORF">PGLA1383_LOCUS11449</name>
    <name evidence="3" type="ORF">PGLA2088_LOCUS22670</name>
</gene>
<dbReference type="InterPro" id="IPR037151">
    <property type="entry name" value="AlkB-like_sf"/>
</dbReference>
<dbReference type="InterPro" id="IPR005123">
    <property type="entry name" value="Oxoglu/Fe-dep_dioxygenase_dom"/>
</dbReference>
<dbReference type="OMA" id="PECSCEY"/>
<feature type="domain" description="Fe2OG dioxygenase" evidence="1">
    <location>
        <begin position="150"/>
        <end position="250"/>
    </location>
</feature>
<dbReference type="InterPro" id="IPR032854">
    <property type="entry name" value="ALKBH3"/>
</dbReference>
<accession>A0A813E4I1</accession>
<dbReference type="PANTHER" id="PTHR31212">
    <property type="entry name" value="ALPHA-KETOGLUTARATE-DEPENDENT DIOXYGENASE ALKB HOMOLOG 3"/>
    <property type="match status" value="1"/>
</dbReference>
<dbReference type="Pfam" id="PF13532">
    <property type="entry name" value="2OG-FeII_Oxy_2"/>
    <property type="match status" value="1"/>
</dbReference>
<evidence type="ECO:0000259" key="1">
    <source>
        <dbReference type="PROSITE" id="PS51471"/>
    </source>
</evidence>
<name>A0A813E4I1_POLGL</name>
<proteinExistence type="predicted"/>
<dbReference type="Gene3D" id="2.60.120.590">
    <property type="entry name" value="Alpha-ketoglutarate-dependent dioxygenase AlkB-like"/>
    <property type="match status" value="1"/>
</dbReference>
<reference evidence="2" key="1">
    <citation type="submission" date="2021-02" db="EMBL/GenBank/DDBJ databases">
        <authorList>
            <person name="Dougan E. K."/>
            <person name="Rhodes N."/>
            <person name="Thang M."/>
            <person name="Chan C."/>
        </authorList>
    </citation>
    <scope>NUCLEOTIDE SEQUENCE</scope>
</reference>
<evidence type="ECO:0000313" key="2">
    <source>
        <dbReference type="EMBL" id="CAE8592827.1"/>
    </source>
</evidence>
<organism evidence="2 4">
    <name type="scientific">Polarella glacialis</name>
    <name type="common">Dinoflagellate</name>
    <dbReference type="NCBI Taxonomy" id="89957"/>
    <lineage>
        <taxon>Eukaryota</taxon>
        <taxon>Sar</taxon>
        <taxon>Alveolata</taxon>
        <taxon>Dinophyceae</taxon>
        <taxon>Suessiales</taxon>
        <taxon>Suessiaceae</taxon>
        <taxon>Polarella</taxon>
    </lineage>
</organism>
<dbReference type="EMBL" id="CAJNNV010005904">
    <property type="protein sequence ID" value="CAE8592827.1"/>
    <property type="molecule type" value="Genomic_DNA"/>
</dbReference>
<dbReference type="GO" id="GO:0006307">
    <property type="term" value="P:DNA alkylation repair"/>
    <property type="evidence" value="ECO:0007669"/>
    <property type="project" value="InterPro"/>
</dbReference>
<dbReference type="InterPro" id="IPR027450">
    <property type="entry name" value="AlkB-like"/>
</dbReference>
<dbReference type="Proteomes" id="UP000626109">
    <property type="component" value="Unassembled WGS sequence"/>
</dbReference>
<dbReference type="EMBL" id="CAJNNW010026003">
    <property type="protein sequence ID" value="CAE8681895.1"/>
    <property type="molecule type" value="Genomic_DNA"/>
</dbReference>
<evidence type="ECO:0000313" key="3">
    <source>
        <dbReference type="EMBL" id="CAE8681895.1"/>
    </source>
</evidence>
<dbReference type="GO" id="GO:0051213">
    <property type="term" value="F:dioxygenase activity"/>
    <property type="evidence" value="ECO:0007669"/>
    <property type="project" value="InterPro"/>
</dbReference>
<dbReference type="OrthoDB" id="445341at2759"/>
<keyword evidence="4" id="KW-1185">Reference proteome</keyword>
<dbReference type="PANTHER" id="PTHR31212:SF4">
    <property type="entry name" value="ALPHA-KETOGLUTARATE-DEPENDENT DIOXYGENASE ALKB HOMOLOG 3"/>
    <property type="match status" value="1"/>
</dbReference>
<dbReference type="AlphaFoldDB" id="A0A813E4I1"/>